<evidence type="ECO:0000313" key="1">
    <source>
        <dbReference type="EMBL" id="JAE15057.1"/>
    </source>
</evidence>
<proteinExistence type="predicted"/>
<protein>
    <submittedName>
        <fullName evidence="1">Uncharacterized protein</fullName>
    </submittedName>
</protein>
<sequence length="11" mass="1405">MIWSGFLFRFT</sequence>
<accession>A0A0A9FRZ6</accession>
<reference evidence="1" key="1">
    <citation type="submission" date="2014-09" db="EMBL/GenBank/DDBJ databases">
        <authorList>
            <person name="Magalhaes I.L.F."/>
            <person name="Oliveira U."/>
            <person name="Santos F.R."/>
            <person name="Vidigal T.H.D.A."/>
            <person name="Brescovit A.D."/>
            <person name="Santos A.J."/>
        </authorList>
    </citation>
    <scope>NUCLEOTIDE SEQUENCE</scope>
    <source>
        <tissue evidence="1">Shoot tissue taken approximately 20 cm above the soil surface</tissue>
    </source>
</reference>
<dbReference type="EMBL" id="GBRH01182839">
    <property type="protein sequence ID" value="JAE15057.1"/>
    <property type="molecule type" value="Transcribed_RNA"/>
</dbReference>
<name>A0A0A9FRZ6_ARUDO</name>
<organism evidence="1">
    <name type="scientific">Arundo donax</name>
    <name type="common">Giant reed</name>
    <name type="synonym">Donax arundinaceus</name>
    <dbReference type="NCBI Taxonomy" id="35708"/>
    <lineage>
        <taxon>Eukaryota</taxon>
        <taxon>Viridiplantae</taxon>
        <taxon>Streptophyta</taxon>
        <taxon>Embryophyta</taxon>
        <taxon>Tracheophyta</taxon>
        <taxon>Spermatophyta</taxon>
        <taxon>Magnoliopsida</taxon>
        <taxon>Liliopsida</taxon>
        <taxon>Poales</taxon>
        <taxon>Poaceae</taxon>
        <taxon>PACMAD clade</taxon>
        <taxon>Arundinoideae</taxon>
        <taxon>Arundineae</taxon>
        <taxon>Arundo</taxon>
    </lineage>
</organism>
<reference evidence="1" key="2">
    <citation type="journal article" date="2015" name="Data Brief">
        <title>Shoot transcriptome of the giant reed, Arundo donax.</title>
        <authorList>
            <person name="Barrero R.A."/>
            <person name="Guerrero F.D."/>
            <person name="Moolhuijzen P."/>
            <person name="Goolsby J.A."/>
            <person name="Tidwell J."/>
            <person name="Bellgard S.E."/>
            <person name="Bellgard M.I."/>
        </authorList>
    </citation>
    <scope>NUCLEOTIDE SEQUENCE</scope>
    <source>
        <tissue evidence="1">Shoot tissue taken approximately 20 cm above the soil surface</tissue>
    </source>
</reference>